<feature type="region of interest" description="Disordered" evidence="1">
    <location>
        <begin position="21"/>
        <end position="43"/>
    </location>
</feature>
<dbReference type="Proteomes" id="UP000237000">
    <property type="component" value="Unassembled WGS sequence"/>
</dbReference>
<dbReference type="InParanoid" id="A0A2P5G0Y3"/>
<dbReference type="AlphaFoldDB" id="A0A2P5G0Y3"/>
<dbReference type="OrthoDB" id="10382050at2759"/>
<comment type="caution">
    <text evidence="2">The sequence shown here is derived from an EMBL/GenBank/DDBJ whole genome shotgun (WGS) entry which is preliminary data.</text>
</comment>
<evidence type="ECO:0000313" key="3">
    <source>
        <dbReference type="Proteomes" id="UP000237000"/>
    </source>
</evidence>
<name>A0A2P5G0Y3_TREOI</name>
<proteinExistence type="predicted"/>
<accession>A0A2P5G0Y3</accession>
<gene>
    <name evidence="2" type="ORF">TorRG33x02_000140</name>
</gene>
<evidence type="ECO:0000256" key="1">
    <source>
        <dbReference type="SAM" id="MobiDB-lite"/>
    </source>
</evidence>
<evidence type="ECO:0000313" key="2">
    <source>
        <dbReference type="EMBL" id="POO03710.1"/>
    </source>
</evidence>
<keyword evidence="3" id="KW-1185">Reference proteome</keyword>
<protein>
    <submittedName>
        <fullName evidence="2">Uncharacterized protein</fullName>
    </submittedName>
</protein>
<reference evidence="3" key="1">
    <citation type="submission" date="2016-06" db="EMBL/GenBank/DDBJ databases">
        <title>Parallel loss of symbiosis genes in relatives of nitrogen-fixing non-legume Parasponia.</title>
        <authorList>
            <person name="Van Velzen R."/>
            <person name="Holmer R."/>
            <person name="Bu F."/>
            <person name="Rutten L."/>
            <person name="Van Zeijl A."/>
            <person name="Liu W."/>
            <person name="Santuari L."/>
            <person name="Cao Q."/>
            <person name="Sharma T."/>
            <person name="Shen D."/>
            <person name="Roswanjaya Y."/>
            <person name="Wardhani T."/>
            <person name="Kalhor M.S."/>
            <person name="Jansen J."/>
            <person name="Van den Hoogen J."/>
            <person name="Gungor B."/>
            <person name="Hartog M."/>
            <person name="Hontelez J."/>
            <person name="Verver J."/>
            <person name="Yang W.-C."/>
            <person name="Schijlen E."/>
            <person name="Repin R."/>
            <person name="Schilthuizen M."/>
            <person name="Schranz E."/>
            <person name="Heidstra R."/>
            <person name="Miyata K."/>
            <person name="Fedorova E."/>
            <person name="Kohlen W."/>
            <person name="Bisseling T."/>
            <person name="Smit S."/>
            <person name="Geurts R."/>
        </authorList>
    </citation>
    <scope>NUCLEOTIDE SEQUENCE [LARGE SCALE GENOMIC DNA]</scope>
    <source>
        <strain evidence="3">cv. RG33-2</strain>
    </source>
</reference>
<organism evidence="2 3">
    <name type="scientific">Trema orientale</name>
    <name type="common">Charcoal tree</name>
    <name type="synonym">Celtis orientalis</name>
    <dbReference type="NCBI Taxonomy" id="63057"/>
    <lineage>
        <taxon>Eukaryota</taxon>
        <taxon>Viridiplantae</taxon>
        <taxon>Streptophyta</taxon>
        <taxon>Embryophyta</taxon>
        <taxon>Tracheophyta</taxon>
        <taxon>Spermatophyta</taxon>
        <taxon>Magnoliopsida</taxon>
        <taxon>eudicotyledons</taxon>
        <taxon>Gunneridae</taxon>
        <taxon>Pentapetalae</taxon>
        <taxon>rosids</taxon>
        <taxon>fabids</taxon>
        <taxon>Rosales</taxon>
        <taxon>Cannabaceae</taxon>
        <taxon>Trema</taxon>
    </lineage>
</organism>
<sequence>MCIQIFLLKRNEKLNPRRIKRKSFGSGEPSYNSTKASTLDAIF</sequence>
<dbReference type="EMBL" id="JXTC01000001">
    <property type="protein sequence ID" value="POO03710.1"/>
    <property type="molecule type" value="Genomic_DNA"/>
</dbReference>